<protein>
    <submittedName>
        <fullName evidence="1">Uncharacterized protein</fullName>
    </submittedName>
</protein>
<reference evidence="1" key="2">
    <citation type="journal article" date="2015" name="Data Brief">
        <title>Shoot transcriptome of the giant reed, Arundo donax.</title>
        <authorList>
            <person name="Barrero R.A."/>
            <person name="Guerrero F.D."/>
            <person name="Moolhuijzen P."/>
            <person name="Goolsby J.A."/>
            <person name="Tidwell J."/>
            <person name="Bellgard S.E."/>
            <person name="Bellgard M.I."/>
        </authorList>
    </citation>
    <scope>NUCLEOTIDE SEQUENCE</scope>
    <source>
        <tissue evidence="1">Shoot tissue taken approximately 20 cm above the soil surface</tissue>
    </source>
</reference>
<dbReference type="AlphaFoldDB" id="A0A0A9B8A8"/>
<reference evidence="1" key="1">
    <citation type="submission" date="2014-09" db="EMBL/GenBank/DDBJ databases">
        <authorList>
            <person name="Magalhaes I.L.F."/>
            <person name="Oliveira U."/>
            <person name="Santos F.R."/>
            <person name="Vidigal T.H.D.A."/>
            <person name="Brescovit A.D."/>
            <person name="Santos A.J."/>
        </authorList>
    </citation>
    <scope>NUCLEOTIDE SEQUENCE</scope>
    <source>
        <tissue evidence="1">Shoot tissue taken approximately 20 cm above the soil surface</tissue>
    </source>
</reference>
<accession>A0A0A9B8A8</accession>
<proteinExistence type="predicted"/>
<sequence length="92" mass="9873">MSLNPFSILQFCFIWSEEPNGSHLVQSVLLCYLPPLCQLRARPRPASSVDGPLPTPLFNGTAIITSWLGTVGIGPALSFSVLDTSGWDIGLS</sequence>
<name>A0A0A9B8A8_ARUDO</name>
<evidence type="ECO:0000313" key="1">
    <source>
        <dbReference type="EMBL" id="JAD55517.1"/>
    </source>
</evidence>
<organism evidence="1">
    <name type="scientific">Arundo donax</name>
    <name type="common">Giant reed</name>
    <name type="synonym">Donax arundinaceus</name>
    <dbReference type="NCBI Taxonomy" id="35708"/>
    <lineage>
        <taxon>Eukaryota</taxon>
        <taxon>Viridiplantae</taxon>
        <taxon>Streptophyta</taxon>
        <taxon>Embryophyta</taxon>
        <taxon>Tracheophyta</taxon>
        <taxon>Spermatophyta</taxon>
        <taxon>Magnoliopsida</taxon>
        <taxon>Liliopsida</taxon>
        <taxon>Poales</taxon>
        <taxon>Poaceae</taxon>
        <taxon>PACMAD clade</taxon>
        <taxon>Arundinoideae</taxon>
        <taxon>Arundineae</taxon>
        <taxon>Arundo</taxon>
    </lineage>
</organism>
<dbReference type="EMBL" id="GBRH01242378">
    <property type="protein sequence ID" value="JAD55517.1"/>
    <property type="molecule type" value="Transcribed_RNA"/>
</dbReference>